<evidence type="ECO:0000313" key="2">
    <source>
        <dbReference type="EMBL" id="EIW52068.1"/>
    </source>
</evidence>
<name>R7S7Q8_TRAVS</name>
<dbReference type="OrthoDB" id="2767207at2759"/>
<organism evidence="2 3">
    <name type="scientific">Trametes versicolor (strain FP-101664)</name>
    <name type="common">White-rot fungus</name>
    <name type="synonym">Coriolus versicolor</name>
    <dbReference type="NCBI Taxonomy" id="717944"/>
    <lineage>
        <taxon>Eukaryota</taxon>
        <taxon>Fungi</taxon>
        <taxon>Dikarya</taxon>
        <taxon>Basidiomycota</taxon>
        <taxon>Agaricomycotina</taxon>
        <taxon>Agaricomycetes</taxon>
        <taxon>Polyporales</taxon>
        <taxon>Polyporaceae</taxon>
        <taxon>Trametes</taxon>
    </lineage>
</organism>
<proteinExistence type="predicted"/>
<dbReference type="OMA" id="WMISATY"/>
<keyword evidence="1" id="KW-0472">Membrane</keyword>
<protein>
    <submittedName>
        <fullName evidence="2">Uncharacterized protein</fullName>
    </submittedName>
</protein>
<evidence type="ECO:0000256" key="1">
    <source>
        <dbReference type="SAM" id="Phobius"/>
    </source>
</evidence>
<accession>R7S7Q8</accession>
<feature type="transmembrane region" description="Helical" evidence="1">
    <location>
        <begin position="179"/>
        <end position="200"/>
    </location>
</feature>
<keyword evidence="1" id="KW-0812">Transmembrane</keyword>
<feature type="transmembrane region" description="Helical" evidence="1">
    <location>
        <begin position="138"/>
        <end position="159"/>
    </location>
</feature>
<keyword evidence="1" id="KW-1133">Transmembrane helix</keyword>
<dbReference type="AlphaFoldDB" id="R7S7Q8"/>
<dbReference type="Proteomes" id="UP000054317">
    <property type="component" value="Unassembled WGS sequence"/>
</dbReference>
<sequence length="241" mass="26958">MNQTSSSIHSPSPSTPDINDTIGLLYVGIMMAAVLYGVTLHQVHRYYTLYPRDFWWYRVLVPSLLVLETAHTILNADSYYYYLVTSHGSVTNILHYRLSLKLSIFVIGASMLLCQAFYASRIYLFGSRHFRHFAFTSVIFPLTVLFALAETGFALGLAAEAFSSSSILISVTHSWMISATYGSAVAVDTLITATMIYILLRSRTGFSNRMAQEIRGSVHELHQPEMCVTTLIPDHCGSHNI</sequence>
<dbReference type="EMBL" id="JH711797">
    <property type="protein sequence ID" value="EIW52068.1"/>
    <property type="molecule type" value="Genomic_DNA"/>
</dbReference>
<keyword evidence="3" id="KW-1185">Reference proteome</keyword>
<feature type="transmembrane region" description="Helical" evidence="1">
    <location>
        <begin position="55"/>
        <end position="74"/>
    </location>
</feature>
<dbReference type="PANTHER" id="PTHR40465:SF1">
    <property type="entry name" value="DUF6534 DOMAIN-CONTAINING PROTEIN"/>
    <property type="match status" value="1"/>
</dbReference>
<dbReference type="GeneID" id="19417295"/>
<gene>
    <name evidence="2" type="ORF">TRAVEDRAFT_54047</name>
</gene>
<evidence type="ECO:0000313" key="3">
    <source>
        <dbReference type="Proteomes" id="UP000054317"/>
    </source>
</evidence>
<dbReference type="PANTHER" id="PTHR40465">
    <property type="entry name" value="CHROMOSOME 1, WHOLE GENOME SHOTGUN SEQUENCE"/>
    <property type="match status" value="1"/>
</dbReference>
<dbReference type="KEGG" id="tvs:TRAVEDRAFT_54047"/>
<feature type="transmembrane region" description="Helical" evidence="1">
    <location>
        <begin position="22"/>
        <end position="43"/>
    </location>
</feature>
<feature type="transmembrane region" description="Helical" evidence="1">
    <location>
        <begin position="94"/>
        <end position="118"/>
    </location>
</feature>
<reference evidence="3" key="1">
    <citation type="journal article" date="2012" name="Science">
        <title>The Paleozoic origin of enzymatic lignin decomposition reconstructed from 31 fungal genomes.</title>
        <authorList>
            <person name="Floudas D."/>
            <person name="Binder M."/>
            <person name="Riley R."/>
            <person name="Barry K."/>
            <person name="Blanchette R.A."/>
            <person name="Henrissat B."/>
            <person name="Martinez A.T."/>
            <person name="Otillar R."/>
            <person name="Spatafora J.W."/>
            <person name="Yadav J.S."/>
            <person name="Aerts A."/>
            <person name="Benoit I."/>
            <person name="Boyd A."/>
            <person name="Carlson A."/>
            <person name="Copeland A."/>
            <person name="Coutinho P.M."/>
            <person name="de Vries R.P."/>
            <person name="Ferreira P."/>
            <person name="Findley K."/>
            <person name="Foster B."/>
            <person name="Gaskell J."/>
            <person name="Glotzer D."/>
            <person name="Gorecki P."/>
            <person name="Heitman J."/>
            <person name="Hesse C."/>
            <person name="Hori C."/>
            <person name="Igarashi K."/>
            <person name="Jurgens J.A."/>
            <person name="Kallen N."/>
            <person name="Kersten P."/>
            <person name="Kohler A."/>
            <person name="Kuees U."/>
            <person name="Kumar T.K.A."/>
            <person name="Kuo A."/>
            <person name="LaButti K."/>
            <person name="Larrondo L.F."/>
            <person name="Lindquist E."/>
            <person name="Ling A."/>
            <person name="Lombard V."/>
            <person name="Lucas S."/>
            <person name="Lundell T."/>
            <person name="Martin R."/>
            <person name="McLaughlin D.J."/>
            <person name="Morgenstern I."/>
            <person name="Morin E."/>
            <person name="Murat C."/>
            <person name="Nagy L.G."/>
            <person name="Nolan M."/>
            <person name="Ohm R.A."/>
            <person name="Patyshakuliyeva A."/>
            <person name="Rokas A."/>
            <person name="Ruiz-Duenas F.J."/>
            <person name="Sabat G."/>
            <person name="Salamov A."/>
            <person name="Samejima M."/>
            <person name="Schmutz J."/>
            <person name="Slot J.C."/>
            <person name="St John F."/>
            <person name="Stenlid J."/>
            <person name="Sun H."/>
            <person name="Sun S."/>
            <person name="Syed K."/>
            <person name="Tsang A."/>
            <person name="Wiebenga A."/>
            <person name="Young D."/>
            <person name="Pisabarro A."/>
            <person name="Eastwood D.C."/>
            <person name="Martin F."/>
            <person name="Cullen D."/>
            <person name="Grigoriev I.V."/>
            <person name="Hibbett D.S."/>
        </authorList>
    </citation>
    <scope>NUCLEOTIDE SEQUENCE [LARGE SCALE GENOMIC DNA]</scope>
    <source>
        <strain evidence="3">FP-101664</strain>
    </source>
</reference>
<dbReference type="RefSeq" id="XP_008045165.1">
    <property type="nucleotide sequence ID" value="XM_008046974.1"/>
</dbReference>